<protein>
    <submittedName>
        <fullName evidence="1">PLC-like phosphodiesterase</fullName>
    </submittedName>
</protein>
<feature type="non-terminal residue" evidence="1">
    <location>
        <position position="1"/>
    </location>
</feature>
<name>A0ACC1TGX9_9AGAR</name>
<evidence type="ECO:0000313" key="2">
    <source>
        <dbReference type="Proteomes" id="UP001163835"/>
    </source>
</evidence>
<sequence length="210" mass="22914">WMSTLYDTKSIAHYNIPGTDDSTAGTIPNPSGGARTQTLNIFHQLLNGIRFIDTRLDISLRTLQCFHGILPLGITFSAVLSQIYKFLQLHPSETVIISVKREGFATDSDLWAEVAAAIKPGSEFWWNYSTESDGPGYTGLPTLKTLEAKLSYCLAPNMGSPLASLSVSSWPDNSPHAVVSLPRNSAGISEQLEFQDQCVADPSYGLSTWT</sequence>
<dbReference type="EMBL" id="MU796391">
    <property type="protein sequence ID" value="KAJ3804024.1"/>
    <property type="molecule type" value="Genomic_DNA"/>
</dbReference>
<evidence type="ECO:0000313" key="1">
    <source>
        <dbReference type="EMBL" id="KAJ3804024.1"/>
    </source>
</evidence>
<organism evidence="1 2">
    <name type="scientific">Lentinula aff. lateritia</name>
    <dbReference type="NCBI Taxonomy" id="2804960"/>
    <lineage>
        <taxon>Eukaryota</taxon>
        <taxon>Fungi</taxon>
        <taxon>Dikarya</taxon>
        <taxon>Basidiomycota</taxon>
        <taxon>Agaricomycotina</taxon>
        <taxon>Agaricomycetes</taxon>
        <taxon>Agaricomycetidae</taxon>
        <taxon>Agaricales</taxon>
        <taxon>Marasmiineae</taxon>
        <taxon>Omphalotaceae</taxon>
        <taxon>Lentinula</taxon>
    </lineage>
</organism>
<accession>A0ACC1TGX9</accession>
<reference evidence="1" key="1">
    <citation type="submission" date="2022-09" db="EMBL/GenBank/DDBJ databases">
        <title>A Global Phylogenomic Analysis of the Shiitake Genus Lentinula.</title>
        <authorList>
            <consortium name="DOE Joint Genome Institute"/>
            <person name="Sierra-Patev S."/>
            <person name="Min B."/>
            <person name="Naranjo-Ortiz M."/>
            <person name="Looney B."/>
            <person name="Konkel Z."/>
            <person name="Slot J.C."/>
            <person name="Sakamoto Y."/>
            <person name="Steenwyk J.L."/>
            <person name="Rokas A."/>
            <person name="Carro J."/>
            <person name="Camarero S."/>
            <person name="Ferreira P."/>
            <person name="Molpeceres G."/>
            <person name="Ruiz-Duenas F.J."/>
            <person name="Serrano A."/>
            <person name="Henrissat B."/>
            <person name="Drula E."/>
            <person name="Hughes K.W."/>
            <person name="Mata J.L."/>
            <person name="Ishikawa N.K."/>
            <person name="Vargas-Isla R."/>
            <person name="Ushijima S."/>
            <person name="Smith C.A."/>
            <person name="Ahrendt S."/>
            <person name="Andreopoulos W."/>
            <person name="He G."/>
            <person name="Labutti K."/>
            <person name="Lipzen A."/>
            <person name="Ng V."/>
            <person name="Riley R."/>
            <person name="Sandor L."/>
            <person name="Barry K."/>
            <person name="Martinez A.T."/>
            <person name="Xiao Y."/>
            <person name="Gibbons J.G."/>
            <person name="Terashima K."/>
            <person name="Grigoriev I.V."/>
            <person name="Hibbett D.S."/>
        </authorList>
    </citation>
    <scope>NUCLEOTIDE SEQUENCE</scope>
    <source>
        <strain evidence="1">TMI1499</strain>
    </source>
</reference>
<dbReference type="Proteomes" id="UP001163835">
    <property type="component" value="Unassembled WGS sequence"/>
</dbReference>
<comment type="caution">
    <text evidence="1">The sequence shown here is derived from an EMBL/GenBank/DDBJ whole genome shotgun (WGS) entry which is preliminary data.</text>
</comment>
<keyword evidence="2" id="KW-1185">Reference proteome</keyword>
<proteinExistence type="predicted"/>
<gene>
    <name evidence="1" type="ORF">F5876DRAFT_53864</name>
</gene>